<keyword evidence="4" id="KW-0472">Membrane</keyword>
<keyword evidence="3" id="KW-1133">Transmembrane helix</keyword>
<accession>A0A0D9WPH4</accession>
<dbReference type="PANTHER" id="PTHR46296">
    <property type="entry name" value="BNAA05G37250D PROTEIN"/>
    <property type="match status" value="1"/>
</dbReference>
<feature type="region of interest" description="Disordered" evidence="5">
    <location>
        <begin position="210"/>
        <end position="242"/>
    </location>
</feature>
<dbReference type="Gene3D" id="2.30.29.30">
    <property type="entry name" value="Pleckstrin-homology domain (PH domain)/Phosphotyrosine-binding domain (PTB)"/>
    <property type="match status" value="1"/>
</dbReference>
<dbReference type="SMART" id="SM00568">
    <property type="entry name" value="GRAM"/>
    <property type="match status" value="1"/>
</dbReference>
<protein>
    <recommendedName>
        <fullName evidence="10">C2 and GRAM domain-containing protein</fullName>
    </recommendedName>
</protein>
<evidence type="ECO:0000313" key="9">
    <source>
        <dbReference type="Proteomes" id="UP000032180"/>
    </source>
</evidence>
<dbReference type="InterPro" id="IPR044511">
    <property type="entry name" value="At1g03370/At5g50170-like"/>
</dbReference>
<dbReference type="CDD" id="cd00030">
    <property type="entry name" value="C2"/>
    <property type="match status" value="2"/>
</dbReference>
<dbReference type="SUPFAM" id="SSF49562">
    <property type="entry name" value="C2 domain (Calcium/lipid-binding domain, CaLB)"/>
    <property type="match status" value="2"/>
</dbReference>
<keyword evidence="9" id="KW-1185">Reference proteome</keyword>
<dbReference type="InterPro" id="IPR011993">
    <property type="entry name" value="PH-like_dom_sf"/>
</dbReference>
<dbReference type="Pfam" id="PF02893">
    <property type="entry name" value="GRAM"/>
    <property type="match status" value="1"/>
</dbReference>
<name>A0A0D9WPH4_9ORYZ</name>
<organism evidence="8 9">
    <name type="scientific">Leersia perrieri</name>
    <dbReference type="NCBI Taxonomy" id="77586"/>
    <lineage>
        <taxon>Eukaryota</taxon>
        <taxon>Viridiplantae</taxon>
        <taxon>Streptophyta</taxon>
        <taxon>Embryophyta</taxon>
        <taxon>Tracheophyta</taxon>
        <taxon>Spermatophyta</taxon>
        <taxon>Magnoliopsida</taxon>
        <taxon>Liliopsida</taxon>
        <taxon>Poales</taxon>
        <taxon>Poaceae</taxon>
        <taxon>BOP clade</taxon>
        <taxon>Oryzoideae</taxon>
        <taxon>Oryzeae</taxon>
        <taxon>Oryzinae</taxon>
        <taxon>Leersia</taxon>
    </lineage>
</organism>
<comment type="subcellular location">
    <subcellularLocation>
        <location evidence="1">Membrane</location>
        <topology evidence="1">Single-pass membrane protein</topology>
    </subcellularLocation>
</comment>
<reference evidence="8 9" key="1">
    <citation type="submission" date="2012-08" db="EMBL/GenBank/DDBJ databases">
        <title>Oryza genome evolution.</title>
        <authorList>
            <person name="Wing R.A."/>
        </authorList>
    </citation>
    <scope>NUCLEOTIDE SEQUENCE</scope>
</reference>
<dbReference type="GO" id="GO:0016020">
    <property type="term" value="C:membrane"/>
    <property type="evidence" value="ECO:0007669"/>
    <property type="project" value="UniProtKB-SubCell"/>
</dbReference>
<evidence type="ECO:0000256" key="3">
    <source>
        <dbReference type="ARBA" id="ARBA00022989"/>
    </source>
</evidence>
<dbReference type="Pfam" id="PF16016">
    <property type="entry name" value="VASt"/>
    <property type="match status" value="2"/>
</dbReference>
<dbReference type="SMART" id="SM00239">
    <property type="entry name" value="C2"/>
    <property type="match status" value="2"/>
</dbReference>
<reference evidence="8" key="3">
    <citation type="submission" date="2015-04" db="UniProtKB">
        <authorList>
            <consortium name="EnsemblPlants"/>
        </authorList>
    </citation>
    <scope>IDENTIFICATION</scope>
</reference>
<reference evidence="9" key="2">
    <citation type="submission" date="2013-12" db="EMBL/GenBank/DDBJ databases">
        <authorList>
            <person name="Yu Y."/>
            <person name="Lee S."/>
            <person name="de Baynast K."/>
            <person name="Wissotski M."/>
            <person name="Liu L."/>
            <person name="Talag J."/>
            <person name="Goicoechea J."/>
            <person name="Angelova A."/>
            <person name="Jetty R."/>
            <person name="Kudrna D."/>
            <person name="Golser W."/>
            <person name="Rivera L."/>
            <person name="Zhang J."/>
            <person name="Wing R."/>
        </authorList>
    </citation>
    <scope>NUCLEOTIDE SEQUENCE</scope>
</reference>
<dbReference type="PROSITE" id="PS50004">
    <property type="entry name" value="C2"/>
    <property type="match status" value="2"/>
</dbReference>
<feature type="domain" description="C2" evidence="6">
    <location>
        <begin position="535"/>
        <end position="653"/>
    </location>
</feature>
<evidence type="ECO:0000256" key="4">
    <source>
        <dbReference type="ARBA" id="ARBA00023136"/>
    </source>
</evidence>
<evidence type="ECO:0000256" key="2">
    <source>
        <dbReference type="ARBA" id="ARBA00022692"/>
    </source>
</evidence>
<dbReference type="EnsemblPlants" id="LPERR06G10190.1">
    <property type="protein sequence ID" value="LPERR06G10190.1"/>
    <property type="gene ID" value="LPERR06G10190"/>
</dbReference>
<keyword evidence="2" id="KW-0812">Transmembrane</keyword>
<dbReference type="PANTHER" id="PTHR46296:SF8">
    <property type="entry name" value="OS06G0297800 PROTEIN"/>
    <property type="match status" value="1"/>
</dbReference>
<evidence type="ECO:0000256" key="1">
    <source>
        <dbReference type="ARBA" id="ARBA00004167"/>
    </source>
</evidence>
<dbReference type="PROSITE" id="PS51778">
    <property type="entry name" value="VAST"/>
    <property type="match status" value="2"/>
</dbReference>
<dbReference type="Gramene" id="LPERR06G10190.1">
    <property type="protein sequence ID" value="LPERR06G10190.1"/>
    <property type="gene ID" value="LPERR06G10190"/>
</dbReference>
<evidence type="ECO:0000256" key="5">
    <source>
        <dbReference type="SAM" id="MobiDB-lite"/>
    </source>
</evidence>
<dbReference type="Gene3D" id="2.60.40.150">
    <property type="entry name" value="C2 domain"/>
    <property type="match status" value="2"/>
</dbReference>
<dbReference type="Pfam" id="PF00168">
    <property type="entry name" value="C2"/>
    <property type="match status" value="2"/>
</dbReference>
<dbReference type="InterPro" id="IPR035892">
    <property type="entry name" value="C2_domain_sf"/>
</dbReference>
<evidence type="ECO:0000259" key="7">
    <source>
        <dbReference type="PROSITE" id="PS51778"/>
    </source>
</evidence>
<dbReference type="InterPro" id="IPR000008">
    <property type="entry name" value="C2_dom"/>
</dbReference>
<feature type="domain" description="VASt" evidence="7">
    <location>
        <begin position="867"/>
        <end position="1034"/>
    </location>
</feature>
<feature type="domain" description="C2" evidence="6">
    <location>
        <begin position="1"/>
        <end position="102"/>
    </location>
</feature>
<feature type="domain" description="VASt" evidence="7">
    <location>
        <begin position="268"/>
        <end position="440"/>
    </location>
</feature>
<evidence type="ECO:0000313" key="8">
    <source>
        <dbReference type="EnsemblPlants" id="LPERR06G10190.1"/>
    </source>
</evidence>
<dbReference type="InterPro" id="IPR031968">
    <property type="entry name" value="VASt"/>
</dbReference>
<dbReference type="STRING" id="77586.A0A0D9WPH4"/>
<evidence type="ECO:0000259" key="6">
    <source>
        <dbReference type="PROSITE" id="PS50004"/>
    </source>
</evidence>
<sequence>MRLLVHVIEARNLPAIDGNGLSDPYAKLQLGRQRAKTKVTKKTLSPTWDEEFAFRVVDLEDELVVVVVDEDRYFSDDFLGQVKVPLSAVLDAENRSLGTQWYQLLPKSKKSKIKEYGEIRLTISLSQNYPEETTTIAHCVSDDLTSHSDKSTELQKGSSLPNIPIDVPISVSGGDEIEITKEDRSNGGPSFVNRLYQIFSAKPKDAEASAPLLSKNDGNLDILEETPSTSSEQPDNQDDETGVTMSFDEQLKSFGSCHERNEMPVNLSGGVLIDQVYAVAPSDLNALLFSPSSDFLQSLAEMQGTTGLEIQQWRLENDGEVLKRVVSYTKAPTKLVKAVKATEDLSYLKADGDMYAVLADVSTPDVPFGNSFRVEVLTCIMPGPELSDDEKSSRLVISWRINFIQSTMMKSMIENGAKQGLKDNYNQFSELLARNFRPVDSENATATDKVLSSVQPEQESDCKLAFRMFANFTVVSSMIAFIYVFWHIILSSPSIIQGLEFPGLDLPDSVGEVVVCGVLVLQGQRVLNMIGRFIQAKKQRGSDHGVKAQGDGWLLTVALIDGTNLAAMKSSGYSDPYVVFTCNGKTKTSSIKFHTLEPRWNEIFEFDAMEDPPSVMKINVYDFDGPFDEVASLGHAEVNFLKSNLSEHADIWVPLKGKLAQACQSKLHLRILLNNSRGTEVMKDYLDKVEKEVGKKIAVRSPHTNSAFQKIFSLPPEEFLINDFTCHLKRKMLTQGRLFLSPRIIGFYTNLFGHKTKFFFLWEDIEDIQVIPATLSSMGSPSLLIILHKGRGMDARHGAKQLDNEGRLKFHFQSFVSYNVAHKTIMVLWKARSLTPEQKIQLVEEESEMKDLQNDESDSFLGIEDAKMSEVFSSTKLFDVSTLMDIFEGGSLEHQVMEKIGCTDYSVTSWEPVRADAYQRQVHYKFDKRLSRHEGEVMSTQQKSPLPDRNGWLVEEVMTLEGIPVGEYFNLHIRYQLEQVASKPKTCNIQVSIGMAWLKSCKNKRKIAQDVSSNASSRLKKIFNLLEKECSPVNHAWYTTGTVTWVDPFA</sequence>
<proteinExistence type="predicted"/>
<dbReference type="eggNOG" id="KOG1032">
    <property type="taxonomic scope" value="Eukaryota"/>
</dbReference>
<evidence type="ECO:0008006" key="10">
    <source>
        <dbReference type="Google" id="ProtNLM"/>
    </source>
</evidence>
<dbReference type="InterPro" id="IPR004182">
    <property type="entry name" value="GRAM"/>
</dbReference>
<dbReference type="Proteomes" id="UP000032180">
    <property type="component" value="Chromosome 6"/>
</dbReference>
<dbReference type="AlphaFoldDB" id="A0A0D9WPH4"/>